<dbReference type="NCBIfam" id="TIGR01536">
    <property type="entry name" value="asn_synth_AEB"/>
    <property type="match status" value="1"/>
</dbReference>
<dbReference type="InterPro" id="IPR001962">
    <property type="entry name" value="Asn_synthase"/>
</dbReference>
<dbReference type="CDD" id="cd01991">
    <property type="entry name" value="Asn_synthase_B_C"/>
    <property type="match status" value="1"/>
</dbReference>
<evidence type="ECO:0000256" key="8">
    <source>
        <dbReference type="PIRSR" id="PIRSR001589-1"/>
    </source>
</evidence>
<dbReference type="Pfam" id="PF00733">
    <property type="entry name" value="Asn_synthase"/>
    <property type="match status" value="1"/>
</dbReference>
<dbReference type="GO" id="GO:0004066">
    <property type="term" value="F:asparagine synthase (glutamine-hydrolyzing) activity"/>
    <property type="evidence" value="ECO:0007669"/>
    <property type="project" value="UniProtKB-EC"/>
</dbReference>
<dbReference type="InterPro" id="IPR014729">
    <property type="entry name" value="Rossmann-like_a/b/a_fold"/>
</dbReference>
<keyword evidence="4 9" id="KW-0547">Nucleotide-binding</keyword>
<evidence type="ECO:0000256" key="7">
    <source>
        <dbReference type="ARBA" id="ARBA00048741"/>
    </source>
</evidence>
<dbReference type="PROSITE" id="PS51278">
    <property type="entry name" value="GATASE_TYPE_2"/>
    <property type="match status" value="1"/>
</dbReference>
<evidence type="ECO:0000256" key="9">
    <source>
        <dbReference type="PIRSR" id="PIRSR001589-2"/>
    </source>
</evidence>
<evidence type="ECO:0000313" key="12">
    <source>
        <dbReference type="Proteomes" id="UP000248168"/>
    </source>
</evidence>
<dbReference type="GO" id="GO:0005524">
    <property type="term" value="F:ATP binding"/>
    <property type="evidence" value="ECO:0007669"/>
    <property type="project" value="UniProtKB-KW"/>
</dbReference>
<feature type="active site" description="For GATase activity" evidence="8">
    <location>
        <position position="2"/>
    </location>
</feature>
<dbReference type="PIRSF" id="PIRSF001589">
    <property type="entry name" value="Asn_synthetase_glu-h"/>
    <property type="match status" value="1"/>
</dbReference>
<dbReference type="PANTHER" id="PTHR43284:SF1">
    <property type="entry name" value="ASPARAGINE SYNTHETASE"/>
    <property type="match status" value="1"/>
</dbReference>
<dbReference type="PANTHER" id="PTHR43284">
    <property type="entry name" value="ASPARAGINE SYNTHETASE (GLUTAMINE-HYDROLYZING)"/>
    <property type="match status" value="1"/>
</dbReference>
<feature type="binding site" evidence="9">
    <location>
        <position position="99"/>
    </location>
    <ligand>
        <name>L-glutamine</name>
        <dbReference type="ChEBI" id="CHEBI:58359"/>
    </ligand>
</feature>
<dbReference type="InterPro" id="IPR051786">
    <property type="entry name" value="ASN_synthetase/amidase"/>
</dbReference>
<sequence>MCGIVGSVHAERGQIDQQLVRRMCALIRRRGPDDDGFFFDGQVGLGMRRLAIIDVNSGRQPVFNEDRTVAVVFNGEIYNYQELREGLLKRGHVLTSHSDTECIVHLYEDFGEDYVTHLRGMFAIALWDLRQKKLLLARDRFGIKPLYYWQDGRDLYFGSELKCLLAVDRYERQMDLQSVSDFFTFKYVPGPRTIYRGIAELPPGHTAVWKNGELTTRRYWQLKYSTDPNKSIDYYREGLLHHLEEAVRLHLVSEVPLGSFLSGGIDSSAIVALMAKICPGNVKTFTVGFGEGQPGADERPYARAVAELFKTDHSECVYDNPQTQVESILPLMLEAFDEPFADSSMIPNYLVCQAARQWVTVAMSGIGGDELFAGYERYRGALAANTYQRLPGVLRHSLRALIHSLPQWDMAGLWIDRMKRFVDGAALPLPERYQQYLSAFTEPDKASLFSQDFLNELRKAHVGSAELAMHKVEQCRDPLEWILLTDMETYLPDDELRKADRMSMWHSLEVRVPFLDHKLVEFVSTIPSGLKLKGWEKKHILIKSLEGILPDSILRRRKQGFSIPLGAWLRGPLRELLWANLTGDALRDLGLFNLQAVERMLDEHDRGVRNHETQLWAAMMFAIWHRTYMKVDGSRAANATVL</sequence>
<dbReference type="FunCoup" id="A0A330L831">
    <property type="interactions" value="456"/>
</dbReference>
<dbReference type="SUPFAM" id="SSF52402">
    <property type="entry name" value="Adenine nucleotide alpha hydrolases-like"/>
    <property type="match status" value="1"/>
</dbReference>
<reference evidence="12" key="1">
    <citation type="submission" date="2018-04" db="EMBL/GenBank/DDBJ databases">
        <authorList>
            <person name="Lucker S."/>
            <person name="Sakoula D."/>
        </authorList>
    </citation>
    <scope>NUCLEOTIDE SEQUENCE [LARGE SCALE GENOMIC DNA]</scope>
</reference>
<comment type="pathway">
    <text evidence="1">Amino-acid biosynthesis; L-asparagine biosynthesis; L-asparagine from L-aspartate (L-Gln route): step 1/1.</text>
</comment>
<keyword evidence="8" id="KW-0028">Amino-acid biosynthesis</keyword>
<evidence type="ECO:0000256" key="2">
    <source>
        <dbReference type="ARBA" id="ARBA00005752"/>
    </source>
</evidence>
<keyword evidence="11" id="KW-0436">Ligase</keyword>
<dbReference type="InterPro" id="IPR017932">
    <property type="entry name" value="GATase_2_dom"/>
</dbReference>
<keyword evidence="5 9" id="KW-0067">ATP-binding</keyword>
<dbReference type="SUPFAM" id="SSF56235">
    <property type="entry name" value="N-terminal nucleophile aminohydrolases (Ntn hydrolases)"/>
    <property type="match status" value="1"/>
</dbReference>
<comment type="similarity">
    <text evidence="2">Belongs to the asparagine synthetase family.</text>
</comment>
<protein>
    <recommendedName>
        <fullName evidence="3">asparagine synthase (glutamine-hydrolyzing)</fullName>
        <ecNumber evidence="3">6.3.5.4</ecNumber>
    </recommendedName>
</protein>
<dbReference type="GO" id="GO:0005829">
    <property type="term" value="C:cytosol"/>
    <property type="evidence" value="ECO:0007669"/>
    <property type="project" value="TreeGrafter"/>
</dbReference>
<evidence type="ECO:0000256" key="5">
    <source>
        <dbReference type="ARBA" id="ARBA00022840"/>
    </source>
</evidence>
<evidence type="ECO:0000259" key="10">
    <source>
        <dbReference type="PROSITE" id="PS51278"/>
    </source>
</evidence>
<dbReference type="InterPro" id="IPR006426">
    <property type="entry name" value="Asn_synth_AEB"/>
</dbReference>
<feature type="domain" description="Glutamine amidotransferase type-2" evidence="10">
    <location>
        <begin position="2"/>
        <end position="212"/>
    </location>
</feature>
<evidence type="ECO:0000256" key="4">
    <source>
        <dbReference type="ARBA" id="ARBA00022741"/>
    </source>
</evidence>
<keyword evidence="6 8" id="KW-0315">Glutamine amidotransferase</keyword>
<proteinExistence type="inferred from homology"/>
<dbReference type="InterPro" id="IPR029055">
    <property type="entry name" value="Ntn_hydrolases_N"/>
</dbReference>
<evidence type="ECO:0000256" key="6">
    <source>
        <dbReference type="ARBA" id="ARBA00022962"/>
    </source>
</evidence>
<dbReference type="Gene3D" id="3.40.50.620">
    <property type="entry name" value="HUPs"/>
    <property type="match status" value="1"/>
</dbReference>
<keyword evidence="12" id="KW-1185">Reference proteome</keyword>
<dbReference type="GO" id="GO:0006529">
    <property type="term" value="P:asparagine biosynthetic process"/>
    <property type="evidence" value="ECO:0007669"/>
    <property type="project" value="UniProtKB-KW"/>
</dbReference>
<evidence type="ECO:0000256" key="1">
    <source>
        <dbReference type="ARBA" id="ARBA00005187"/>
    </source>
</evidence>
<evidence type="ECO:0000256" key="3">
    <source>
        <dbReference type="ARBA" id="ARBA00012737"/>
    </source>
</evidence>
<comment type="catalytic activity">
    <reaction evidence="7">
        <text>L-aspartate + L-glutamine + ATP + H2O = L-asparagine + L-glutamate + AMP + diphosphate + H(+)</text>
        <dbReference type="Rhea" id="RHEA:12228"/>
        <dbReference type="ChEBI" id="CHEBI:15377"/>
        <dbReference type="ChEBI" id="CHEBI:15378"/>
        <dbReference type="ChEBI" id="CHEBI:29985"/>
        <dbReference type="ChEBI" id="CHEBI:29991"/>
        <dbReference type="ChEBI" id="CHEBI:30616"/>
        <dbReference type="ChEBI" id="CHEBI:33019"/>
        <dbReference type="ChEBI" id="CHEBI:58048"/>
        <dbReference type="ChEBI" id="CHEBI:58359"/>
        <dbReference type="ChEBI" id="CHEBI:456215"/>
        <dbReference type="EC" id="6.3.5.4"/>
    </reaction>
</comment>
<dbReference type="InParanoid" id="A0A330L831"/>
<keyword evidence="8" id="KW-0061">Asparagine biosynthesis</keyword>
<dbReference type="Pfam" id="PF13537">
    <property type="entry name" value="GATase_7"/>
    <property type="match status" value="1"/>
</dbReference>
<dbReference type="EMBL" id="OUNR01000018">
    <property type="protein sequence ID" value="SPP66138.1"/>
    <property type="molecule type" value="Genomic_DNA"/>
</dbReference>
<dbReference type="EC" id="6.3.5.4" evidence="3"/>
<dbReference type="Gene3D" id="3.60.20.10">
    <property type="entry name" value="Glutamine Phosphoribosylpyrophosphate, subunit 1, domain 1"/>
    <property type="match status" value="1"/>
</dbReference>
<dbReference type="AlphaFoldDB" id="A0A330L831"/>
<accession>A0A330L831</accession>
<name>A0A330L831_9BACT</name>
<dbReference type="Proteomes" id="UP000248168">
    <property type="component" value="Unassembled WGS sequence"/>
</dbReference>
<gene>
    <name evidence="11" type="ORF">NITLEN_50178</name>
</gene>
<feature type="binding site" evidence="9">
    <location>
        <begin position="364"/>
        <end position="365"/>
    </location>
    <ligand>
        <name>ATP</name>
        <dbReference type="ChEBI" id="CHEBI:30616"/>
    </ligand>
</feature>
<feature type="binding site" evidence="9">
    <location>
        <position position="287"/>
    </location>
    <ligand>
        <name>ATP</name>
        <dbReference type="ChEBI" id="CHEBI:30616"/>
    </ligand>
</feature>
<dbReference type="InterPro" id="IPR033738">
    <property type="entry name" value="AsnB_N"/>
</dbReference>
<dbReference type="CDD" id="cd00712">
    <property type="entry name" value="AsnB"/>
    <property type="match status" value="1"/>
</dbReference>
<organism evidence="11 12">
    <name type="scientific">Nitrospira lenta</name>
    <dbReference type="NCBI Taxonomy" id="1436998"/>
    <lineage>
        <taxon>Bacteria</taxon>
        <taxon>Pseudomonadati</taxon>
        <taxon>Nitrospirota</taxon>
        <taxon>Nitrospiria</taxon>
        <taxon>Nitrospirales</taxon>
        <taxon>Nitrospiraceae</taxon>
        <taxon>Nitrospira</taxon>
    </lineage>
</organism>
<evidence type="ECO:0000313" key="11">
    <source>
        <dbReference type="EMBL" id="SPP66138.1"/>
    </source>
</evidence>